<dbReference type="FunFam" id="2.60.40.770:FF:000001">
    <property type="entry name" value="NPC intracellular cholesterol transporter 2"/>
    <property type="match status" value="1"/>
</dbReference>
<proteinExistence type="inferred from homology"/>
<dbReference type="SMART" id="SM00737">
    <property type="entry name" value="ML"/>
    <property type="match status" value="1"/>
</dbReference>
<keyword evidence="8" id="KW-1185">Reference proteome</keyword>
<dbReference type="PANTHER" id="PTHR11306">
    <property type="entry name" value="NIEMANN PICK TYPE C2 PROTEIN NPC2-RELATED"/>
    <property type="match status" value="1"/>
</dbReference>
<feature type="chain" id="PRO_5027567742" evidence="6">
    <location>
        <begin position="22"/>
        <end position="148"/>
    </location>
</feature>
<feature type="domain" description="MD-2-related lipid-recognition" evidence="7">
    <location>
        <begin position="24"/>
        <end position="145"/>
    </location>
</feature>
<gene>
    <name evidence="9" type="primary">LOC115228488</name>
</gene>
<accession>A0A6P7TYC7</accession>
<dbReference type="AlphaFoldDB" id="A0A6P7TYC7"/>
<dbReference type="InterPro" id="IPR039670">
    <property type="entry name" value="NPC2-like"/>
</dbReference>
<evidence type="ECO:0000256" key="5">
    <source>
        <dbReference type="ARBA" id="ARBA00023157"/>
    </source>
</evidence>
<dbReference type="CDD" id="cd00916">
    <property type="entry name" value="Npc2_like"/>
    <property type="match status" value="1"/>
</dbReference>
<evidence type="ECO:0000256" key="1">
    <source>
        <dbReference type="ARBA" id="ARBA00004613"/>
    </source>
</evidence>
<dbReference type="KEGG" id="osn:115228488"/>
<dbReference type="GO" id="GO:0032934">
    <property type="term" value="F:sterol binding"/>
    <property type="evidence" value="ECO:0007669"/>
    <property type="project" value="InterPro"/>
</dbReference>
<dbReference type="PANTHER" id="PTHR11306:SF68">
    <property type="entry name" value="NPC INTRACELLULAR CHOLESTEROL TRANSPORTER 2"/>
    <property type="match status" value="1"/>
</dbReference>
<keyword evidence="3" id="KW-0964">Secreted</keyword>
<dbReference type="Pfam" id="PF02221">
    <property type="entry name" value="E1_DerP2_DerF2"/>
    <property type="match status" value="1"/>
</dbReference>
<sequence>MNNSLHFIPLFLFAFAVVVGASPYQACQSELGTVSDVRVSKCDNSPCILPRGGQVTIEVDFTLSAEVKTAQESVFGIINGMHLPFPTTSPNACSGKGLTCPLKQGVKYTYKSVIPISSIFPKLQLVVEWNVVEGTKKLFCVKIPALLQ</sequence>
<evidence type="ECO:0000256" key="2">
    <source>
        <dbReference type="ARBA" id="ARBA00006370"/>
    </source>
</evidence>
<keyword evidence="4 6" id="KW-0732">Signal</keyword>
<evidence type="ECO:0000256" key="6">
    <source>
        <dbReference type="SAM" id="SignalP"/>
    </source>
</evidence>
<reference evidence="9" key="1">
    <citation type="submission" date="2025-08" db="UniProtKB">
        <authorList>
            <consortium name="RefSeq"/>
        </authorList>
    </citation>
    <scope>IDENTIFICATION</scope>
</reference>
<evidence type="ECO:0000313" key="8">
    <source>
        <dbReference type="Proteomes" id="UP000515154"/>
    </source>
</evidence>
<comment type="similarity">
    <text evidence="2">Belongs to the NPC2 family.</text>
</comment>
<evidence type="ECO:0000256" key="3">
    <source>
        <dbReference type="ARBA" id="ARBA00022525"/>
    </source>
</evidence>
<dbReference type="SUPFAM" id="SSF81296">
    <property type="entry name" value="E set domains"/>
    <property type="match status" value="1"/>
</dbReference>
<dbReference type="Proteomes" id="UP000515154">
    <property type="component" value="Unplaced"/>
</dbReference>
<evidence type="ECO:0000259" key="7">
    <source>
        <dbReference type="SMART" id="SM00737"/>
    </source>
</evidence>
<dbReference type="GO" id="GO:0032367">
    <property type="term" value="P:intracellular cholesterol transport"/>
    <property type="evidence" value="ECO:0007669"/>
    <property type="project" value="InterPro"/>
</dbReference>
<evidence type="ECO:0000256" key="4">
    <source>
        <dbReference type="ARBA" id="ARBA00022729"/>
    </source>
</evidence>
<feature type="signal peptide" evidence="6">
    <location>
        <begin position="1"/>
        <end position="21"/>
    </location>
</feature>
<dbReference type="RefSeq" id="XP_029654920.1">
    <property type="nucleotide sequence ID" value="XM_029799060.2"/>
</dbReference>
<comment type="subcellular location">
    <subcellularLocation>
        <location evidence="1">Secreted</location>
    </subcellularLocation>
</comment>
<dbReference type="InterPro" id="IPR033916">
    <property type="entry name" value="ML_Npc2-like"/>
</dbReference>
<name>A0A6P7TYC7_9MOLL</name>
<dbReference type="InterPro" id="IPR014756">
    <property type="entry name" value="Ig_E-set"/>
</dbReference>
<dbReference type="Gene3D" id="2.60.40.770">
    <property type="match status" value="1"/>
</dbReference>
<organism evidence="8 9">
    <name type="scientific">Octopus sinensis</name>
    <name type="common">East Asian common octopus</name>
    <dbReference type="NCBI Taxonomy" id="2607531"/>
    <lineage>
        <taxon>Eukaryota</taxon>
        <taxon>Metazoa</taxon>
        <taxon>Spiralia</taxon>
        <taxon>Lophotrochozoa</taxon>
        <taxon>Mollusca</taxon>
        <taxon>Cephalopoda</taxon>
        <taxon>Coleoidea</taxon>
        <taxon>Octopodiformes</taxon>
        <taxon>Octopoda</taxon>
        <taxon>Incirrata</taxon>
        <taxon>Octopodidae</taxon>
        <taxon>Octopus</taxon>
    </lineage>
</organism>
<dbReference type="GO" id="GO:0005576">
    <property type="term" value="C:extracellular region"/>
    <property type="evidence" value="ECO:0007669"/>
    <property type="project" value="UniProtKB-SubCell"/>
</dbReference>
<evidence type="ECO:0000313" key="9">
    <source>
        <dbReference type="RefSeq" id="XP_029654920.1"/>
    </source>
</evidence>
<keyword evidence="5" id="KW-1015">Disulfide bond</keyword>
<protein>
    <submittedName>
        <fullName evidence="9">Ecdysteroid-regulated 16 kDa protein-like</fullName>
    </submittedName>
</protein>
<dbReference type="InterPro" id="IPR003172">
    <property type="entry name" value="ML_dom"/>
</dbReference>